<protein>
    <recommendedName>
        <fullName evidence="3">Signal peptidase I</fullName>
        <ecNumber evidence="3">3.4.21.89</ecNumber>
    </recommendedName>
</protein>
<keyword evidence="3" id="KW-1133">Transmembrane helix</keyword>
<evidence type="ECO:0000313" key="6">
    <source>
        <dbReference type="Proteomes" id="UP000240717"/>
    </source>
</evidence>
<evidence type="ECO:0000256" key="1">
    <source>
        <dbReference type="ARBA" id="ARBA00004401"/>
    </source>
</evidence>
<comment type="similarity">
    <text evidence="2 3">Belongs to the peptidase S26 family.</text>
</comment>
<proteinExistence type="inferred from homology"/>
<accession>A0A2T4Q1M0</accession>
<dbReference type="RefSeq" id="WP_002450796.1">
    <property type="nucleotide sequence ID" value="NZ_CP054017.1"/>
</dbReference>
<dbReference type="NCBIfam" id="TIGR02227">
    <property type="entry name" value="sigpep_I_bact"/>
    <property type="match status" value="1"/>
</dbReference>
<dbReference type="Proteomes" id="UP000240717">
    <property type="component" value="Unassembled WGS sequence"/>
</dbReference>
<feature type="transmembrane region" description="Helical" evidence="3">
    <location>
        <begin position="7"/>
        <end position="30"/>
    </location>
</feature>
<keyword evidence="3" id="KW-0645">Protease</keyword>
<dbReference type="Pfam" id="PF10502">
    <property type="entry name" value="Peptidase_S26"/>
    <property type="match status" value="1"/>
</dbReference>
<dbReference type="EC" id="3.4.21.89" evidence="3"/>
<keyword evidence="3" id="KW-0812">Transmembrane</keyword>
<comment type="caution">
    <text evidence="5">The sequence shown here is derived from an EMBL/GenBank/DDBJ whole genome shotgun (WGS) entry which is preliminary data.</text>
</comment>
<dbReference type="PRINTS" id="PR00727">
    <property type="entry name" value="LEADERPTASE"/>
</dbReference>
<dbReference type="EMBL" id="PZEV01000010">
    <property type="protein sequence ID" value="PTI51632.1"/>
    <property type="molecule type" value="Genomic_DNA"/>
</dbReference>
<dbReference type="InterPro" id="IPR019533">
    <property type="entry name" value="Peptidase_S26"/>
</dbReference>
<dbReference type="GO" id="GO:0009003">
    <property type="term" value="F:signal peptidase activity"/>
    <property type="evidence" value="ECO:0007669"/>
    <property type="project" value="UniProtKB-EC"/>
</dbReference>
<evidence type="ECO:0000256" key="2">
    <source>
        <dbReference type="ARBA" id="ARBA00009370"/>
    </source>
</evidence>
<sequence>MKTVIKYLISLIFAIIIVLFIQTFLIRGAIVTDDNMSPTLVKGDRLIVNKIKVTFNLLDTGDIIMYNIDGHTHFGRIIGEPGQSIEIRNNKIYRDDREVKDKFAKNRQLKNFSLRDMKYSDGDIISPKHYFVLNDNDHNQSDSRRYGLIDKKNIIGDISIKYYPFEAFTTDFK</sequence>
<dbReference type="STRING" id="1194526.A284_08895"/>
<comment type="subcellular location">
    <subcellularLocation>
        <location evidence="1">Cell membrane</location>
        <topology evidence="1">Single-pass type II membrane protein</topology>
    </subcellularLocation>
    <subcellularLocation>
        <location evidence="3">Membrane</location>
        <topology evidence="3">Single-pass type II membrane protein</topology>
    </subcellularLocation>
</comment>
<dbReference type="InterPro" id="IPR036286">
    <property type="entry name" value="LexA/Signal_pep-like_sf"/>
</dbReference>
<dbReference type="CDD" id="cd06530">
    <property type="entry name" value="S26_SPase_I"/>
    <property type="match status" value="1"/>
</dbReference>
<gene>
    <name evidence="5" type="primary">lepB</name>
    <name evidence="5" type="ORF">BU085_04245</name>
</gene>
<dbReference type="PANTHER" id="PTHR43390:SF1">
    <property type="entry name" value="CHLOROPLAST PROCESSING PEPTIDASE"/>
    <property type="match status" value="1"/>
</dbReference>
<dbReference type="GO" id="GO:0006465">
    <property type="term" value="P:signal peptide processing"/>
    <property type="evidence" value="ECO:0007669"/>
    <property type="project" value="InterPro"/>
</dbReference>
<dbReference type="GO" id="GO:0004252">
    <property type="term" value="F:serine-type endopeptidase activity"/>
    <property type="evidence" value="ECO:0007669"/>
    <property type="project" value="InterPro"/>
</dbReference>
<keyword evidence="3" id="KW-0378">Hydrolase</keyword>
<dbReference type="SUPFAM" id="SSF51306">
    <property type="entry name" value="LexA/Signal peptidase"/>
    <property type="match status" value="1"/>
</dbReference>
<name>A0A2T4Q1M0_STAWA</name>
<evidence type="ECO:0000259" key="4">
    <source>
        <dbReference type="Pfam" id="PF10502"/>
    </source>
</evidence>
<dbReference type="PANTHER" id="PTHR43390">
    <property type="entry name" value="SIGNAL PEPTIDASE I"/>
    <property type="match status" value="1"/>
</dbReference>
<comment type="catalytic activity">
    <reaction evidence="3">
        <text>Cleavage of hydrophobic, N-terminal signal or leader sequences from secreted and periplasmic proteins.</text>
        <dbReference type="EC" id="3.4.21.89"/>
    </reaction>
</comment>
<organism evidence="5 6">
    <name type="scientific">Staphylococcus warneri</name>
    <dbReference type="NCBI Taxonomy" id="1292"/>
    <lineage>
        <taxon>Bacteria</taxon>
        <taxon>Bacillati</taxon>
        <taxon>Bacillota</taxon>
        <taxon>Bacilli</taxon>
        <taxon>Bacillales</taxon>
        <taxon>Staphylococcaceae</taxon>
        <taxon>Staphylococcus</taxon>
    </lineage>
</organism>
<dbReference type="InterPro" id="IPR000223">
    <property type="entry name" value="Pept_S26A_signal_pept_1"/>
</dbReference>
<dbReference type="Gene3D" id="2.10.109.10">
    <property type="entry name" value="Umud Fragment, subunit A"/>
    <property type="match status" value="1"/>
</dbReference>
<evidence type="ECO:0000256" key="3">
    <source>
        <dbReference type="RuleBase" id="RU362042"/>
    </source>
</evidence>
<dbReference type="AlphaFoldDB" id="A0A2T4Q1M0"/>
<reference evidence="5 6" key="1">
    <citation type="journal article" date="2016" name="Front. Microbiol.">
        <title>Comprehensive Phylogenetic Analysis of Bovine Non-aureus Staphylococci Species Based on Whole-Genome Sequencing.</title>
        <authorList>
            <person name="Naushad S."/>
            <person name="Barkema H.W."/>
            <person name="Luby C."/>
            <person name="Condas L.A."/>
            <person name="Nobrega D.B."/>
            <person name="Carson D.A."/>
            <person name="De Buck J."/>
        </authorList>
    </citation>
    <scope>NUCLEOTIDE SEQUENCE [LARGE SCALE GENOMIC DNA]</scope>
    <source>
        <strain evidence="5 6">SNUC 2993</strain>
    </source>
</reference>
<keyword evidence="3" id="KW-0472">Membrane</keyword>
<feature type="domain" description="Peptidase S26" evidence="4">
    <location>
        <begin position="5"/>
        <end position="162"/>
    </location>
</feature>
<evidence type="ECO:0000313" key="5">
    <source>
        <dbReference type="EMBL" id="PTI51632.1"/>
    </source>
</evidence>
<dbReference type="GO" id="GO:0005886">
    <property type="term" value="C:plasma membrane"/>
    <property type="evidence" value="ECO:0007669"/>
    <property type="project" value="UniProtKB-SubCell"/>
</dbReference>